<evidence type="ECO:0000313" key="3">
    <source>
        <dbReference type="Proteomes" id="UP000001307"/>
    </source>
</evidence>
<feature type="region of interest" description="Disordered" evidence="1">
    <location>
        <begin position="62"/>
        <end position="103"/>
    </location>
</feature>
<dbReference type="EMBL" id="FN653230">
    <property type="protein sequence ID" value="CBY13880.1"/>
    <property type="molecule type" value="Genomic_DNA"/>
</dbReference>
<reference evidence="2" key="1">
    <citation type="journal article" date="2010" name="Science">
        <title>Plasticity of animal genome architecture unmasked by rapid evolution of a pelagic tunicate.</title>
        <authorList>
            <person name="Denoeud F."/>
            <person name="Henriet S."/>
            <person name="Mungpakdee S."/>
            <person name="Aury J.M."/>
            <person name="Da Silva C."/>
            <person name="Brinkmann H."/>
            <person name="Mikhaleva J."/>
            <person name="Olsen L.C."/>
            <person name="Jubin C."/>
            <person name="Canestro C."/>
            <person name="Bouquet J.M."/>
            <person name="Danks G."/>
            <person name="Poulain J."/>
            <person name="Campsteijn C."/>
            <person name="Adamski M."/>
            <person name="Cross I."/>
            <person name="Yadetie F."/>
            <person name="Muffato M."/>
            <person name="Louis A."/>
            <person name="Butcher S."/>
            <person name="Tsagkogeorga G."/>
            <person name="Konrad A."/>
            <person name="Singh S."/>
            <person name="Jensen M.F."/>
            <person name="Cong E.H."/>
            <person name="Eikeseth-Otteraa H."/>
            <person name="Noel B."/>
            <person name="Anthouard V."/>
            <person name="Porcel B.M."/>
            <person name="Kachouri-Lafond R."/>
            <person name="Nishino A."/>
            <person name="Ugolini M."/>
            <person name="Chourrout P."/>
            <person name="Nishida H."/>
            <person name="Aasland R."/>
            <person name="Huzurbazar S."/>
            <person name="Westhof E."/>
            <person name="Delsuc F."/>
            <person name="Lehrach H."/>
            <person name="Reinhardt R."/>
            <person name="Weissenbach J."/>
            <person name="Roy S.W."/>
            <person name="Artiguenave F."/>
            <person name="Postlethwait J.H."/>
            <person name="Manak J.R."/>
            <person name="Thompson E.M."/>
            <person name="Jaillon O."/>
            <person name="Du Pasquier L."/>
            <person name="Boudinot P."/>
            <person name="Liberles D.A."/>
            <person name="Volff J.N."/>
            <person name="Philippe H."/>
            <person name="Lenhard B."/>
            <person name="Roest Crollius H."/>
            <person name="Wincker P."/>
            <person name="Chourrout D."/>
        </authorList>
    </citation>
    <scope>NUCLEOTIDE SEQUENCE [LARGE SCALE GENOMIC DNA]</scope>
</reference>
<dbReference type="AlphaFoldDB" id="E4XW25"/>
<dbReference type="Proteomes" id="UP000001307">
    <property type="component" value="Unassembled WGS sequence"/>
</dbReference>
<gene>
    <name evidence="2" type="ORF">GSOID_T00006833001</name>
</gene>
<sequence>MSEMRFAKRLRNFAEGKNSTVPPNTFFLTFKSILRSVWKRRETLAHRKKTQSQSVLEIGNKRTEAAQEMSSNSSKVASTGPNTQKRRPHANPPKSEQSKENAEIDDDLIWTPIGFFSKSEHLKRRSSIATTSTSPPLCSQQRASVCQGFLDTDSIKALEALRSKSIEEKI</sequence>
<evidence type="ECO:0000256" key="1">
    <source>
        <dbReference type="SAM" id="MobiDB-lite"/>
    </source>
</evidence>
<dbReference type="InParanoid" id="E4XW25"/>
<accession>E4XW25</accession>
<protein>
    <submittedName>
        <fullName evidence="2">Uncharacterized protein</fullName>
    </submittedName>
</protein>
<proteinExistence type="predicted"/>
<organism evidence="2">
    <name type="scientific">Oikopleura dioica</name>
    <name type="common">Tunicate</name>
    <dbReference type="NCBI Taxonomy" id="34765"/>
    <lineage>
        <taxon>Eukaryota</taxon>
        <taxon>Metazoa</taxon>
        <taxon>Chordata</taxon>
        <taxon>Tunicata</taxon>
        <taxon>Appendicularia</taxon>
        <taxon>Copelata</taxon>
        <taxon>Oikopleuridae</taxon>
        <taxon>Oikopleura</taxon>
    </lineage>
</organism>
<name>E4XW25_OIKDI</name>
<evidence type="ECO:0000313" key="2">
    <source>
        <dbReference type="EMBL" id="CBY13880.1"/>
    </source>
</evidence>
<feature type="compositionally biased region" description="Polar residues" evidence="1">
    <location>
        <begin position="68"/>
        <end position="83"/>
    </location>
</feature>
<keyword evidence="3" id="KW-1185">Reference proteome</keyword>